<gene>
    <name evidence="2" type="ORF">HNQ80_003302</name>
</gene>
<evidence type="ECO:0000313" key="3">
    <source>
        <dbReference type="Proteomes" id="UP000579281"/>
    </source>
</evidence>
<dbReference type="PANTHER" id="PTHR12110:SF21">
    <property type="entry name" value="XYLOSE ISOMERASE-LIKE TIM BARREL DOMAIN-CONTAINING PROTEIN"/>
    <property type="match status" value="1"/>
</dbReference>
<dbReference type="InterPro" id="IPR050312">
    <property type="entry name" value="IolE/XylAMocC-like"/>
</dbReference>
<dbReference type="EMBL" id="JACHEN010000021">
    <property type="protein sequence ID" value="MBB6217183.1"/>
    <property type="molecule type" value="Genomic_DNA"/>
</dbReference>
<reference evidence="2 3" key="1">
    <citation type="submission" date="2020-08" db="EMBL/GenBank/DDBJ databases">
        <title>Genomic Encyclopedia of Type Strains, Phase IV (KMG-IV): sequencing the most valuable type-strain genomes for metagenomic binning, comparative biology and taxonomic classification.</title>
        <authorList>
            <person name="Goeker M."/>
        </authorList>
    </citation>
    <scope>NUCLEOTIDE SEQUENCE [LARGE SCALE GENOMIC DNA]</scope>
    <source>
        <strain evidence="2 3">DSM 103526</strain>
    </source>
</reference>
<evidence type="ECO:0000313" key="2">
    <source>
        <dbReference type="EMBL" id="MBB6217183.1"/>
    </source>
</evidence>
<dbReference type="Pfam" id="PF01261">
    <property type="entry name" value="AP_endonuc_2"/>
    <property type="match status" value="1"/>
</dbReference>
<evidence type="ECO:0000259" key="1">
    <source>
        <dbReference type="Pfam" id="PF01261"/>
    </source>
</evidence>
<dbReference type="InterPro" id="IPR036237">
    <property type="entry name" value="Xyl_isomerase-like_sf"/>
</dbReference>
<keyword evidence="3" id="KW-1185">Reference proteome</keyword>
<dbReference type="Proteomes" id="UP000579281">
    <property type="component" value="Unassembled WGS sequence"/>
</dbReference>
<protein>
    <submittedName>
        <fullName evidence="2">Sugar phosphate isomerase/epimerase</fullName>
    </submittedName>
</protein>
<accession>A0A841KUY1</accession>
<name>A0A841KUY1_9FIRM</name>
<feature type="domain" description="Xylose isomerase-like TIM barrel" evidence="1">
    <location>
        <begin position="20"/>
        <end position="233"/>
    </location>
</feature>
<organism evidence="2 3">
    <name type="scientific">Anaerosolibacter carboniphilus</name>
    <dbReference type="NCBI Taxonomy" id="1417629"/>
    <lineage>
        <taxon>Bacteria</taxon>
        <taxon>Bacillati</taxon>
        <taxon>Bacillota</taxon>
        <taxon>Clostridia</taxon>
        <taxon>Peptostreptococcales</taxon>
        <taxon>Thermotaleaceae</taxon>
        <taxon>Anaerosolibacter</taxon>
    </lineage>
</organism>
<dbReference type="RefSeq" id="WP_184311692.1">
    <property type="nucleotide sequence ID" value="NZ_JACHEN010000021.1"/>
</dbReference>
<sequence>MKRMGIYYWFGYPIQNFERFKLIKEAGFDHVMLWWGDEFIEIDGEKAVLPDMARRLGLAVENVHLPYEKVNDIWIDGINGLDMVKFYKSCITDCAAHHIPTAVLHVMDGETPPAPSQIGIDRFKDIIEFAERKNVNIALENLKRPKHLDFIFSNIQSKCLGFCYDSGHENCYSQDKDFLSNYGDRLMALHLHDNDGSADQHRIPGEGTVNWEMVSEKLFALEYSGAISLEITNEFSKQFTGLSPEEFLKVAYERTYEIFK</sequence>
<dbReference type="AlphaFoldDB" id="A0A841KUY1"/>
<dbReference type="SUPFAM" id="SSF51658">
    <property type="entry name" value="Xylose isomerase-like"/>
    <property type="match status" value="1"/>
</dbReference>
<proteinExistence type="predicted"/>
<comment type="caution">
    <text evidence="2">The sequence shown here is derived from an EMBL/GenBank/DDBJ whole genome shotgun (WGS) entry which is preliminary data.</text>
</comment>
<dbReference type="Gene3D" id="3.20.20.150">
    <property type="entry name" value="Divalent-metal-dependent TIM barrel enzymes"/>
    <property type="match status" value="1"/>
</dbReference>
<dbReference type="PANTHER" id="PTHR12110">
    <property type="entry name" value="HYDROXYPYRUVATE ISOMERASE"/>
    <property type="match status" value="1"/>
</dbReference>
<dbReference type="GO" id="GO:0016853">
    <property type="term" value="F:isomerase activity"/>
    <property type="evidence" value="ECO:0007669"/>
    <property type="project" value="UniProtKB-KW"/>
</dbReference>
<dbReference type="InterPro" id="IPR013022">
    <property type="entry name" value="Xyl_isomerase-like_TIM-brl"/>
</dbReference>
<keyword evidence="2" id="KW-0413">Isomerase</keyword>